<dbReference type="InterPro" id="IPR050671">
    <property type="entry name" value="CD300_family_receptors"/>
</dbReference>
<evidence type="ECO:0000256" key="4">
    <source>
        <dbReference type="SAM" id="MobiDB-lite"/>
    </source>
</evidence>
<proteinExistence type="predicted"/>
<dbReference type="InterPro" id="IPR013106">
    <property type="entry name" value="Ig_V-set"/>
</dbReference>
<dbReference type="OMA" id="YSINNAR"/>
<dbReference type="PANTHER" id="PTHR11860">
    <property type="entry name" value="POLYMERIC-IMMUNOGLOBULIN RECEPTOR"/>
    <property type="match status" value="1"/>
</dbReference>
<evidence type="ECO:0000256" key="6">
    <source>
        <dbReference type="SAM" id="SignalP"/>
    </source>
</evidence>
<evidence type="ECO:0000313" key="8">
    <source>
        <dbReference type="EMBL" id="KAF7223739.1"/>
    </source>
</evidence>
<dbReference type="InterPro" id="IPR013783">
    <property type="entry name" value="Ig-like_fold"/>
</dbReference>
<gene>
    <name evidence="8" type="ORF">G4P62_001350</name>
</gene>
<dbReference type="KEGG" id="nfu:107390392"/>
<protein>
    <submittedName>
        <fullName evidence="8">Transcript variant X1</fullName>
    </submittedName>
</protein>
<dbReference type="Pfam" id="PF07686">
    <property type="entry name" value="V-set"/>
    <property type="match status" value="1"/>
</dbReference>
<name>A0A9D2YMR7_NOTFU</name>
<dbReference type="AlphaFoldDB" id="A0A9D2YMR7"/>
<evidence type="ECO:0000259" key="7">
    <source>
        <dbReference type="Pfam" id="PF07686"/>
    </source>
</evidence>
<dbReference type="GO" id="GO:0004888">
    <property type="term" value="F:transmembrane signaling receptor activity"/>
    <property type="evidence" value="ECO:0007669"/>
    <property type="project" value="TreeGrafter"/>
</dbReference>
<dbReference type="SUPFAM" id="SSF48726">
    <property type="entry name" value="Immunoglobulin"/>
    <property type="match status" value="1"/>
</dbReference>
<dbReference type="Proteomes" id="UP000822369">
    <property type="component" value="Chromosome 4"/>
</dbReference>
<feature type="domain" description="Immunoglobulin V-set" evidence="7">
    <location>
        <begin position="23"/>
        <end position="114"/>
    </location>
</feature>
<evidence type="ECO:0000313" key="9">
    <source>
        <dbReference type="Proteomes" id="UP000822369"/>
    </source>
</evidence>
<dbReference type="GO" id="GO:0005886">
    <property type="term" value="C:plasma membrane"/>
    <property type="evidence" value="ECO:0007669"/>
    <property type="project" value="TreeGrafter"/>
</dbReference>
<dbReference type="Gene3D" id="2.60.40.10">
    <property type="entry name" value="Immunoglobulins"/>
    <property type="match status" value="1"/>
</dbReference>
<keyword evidence="5" id="KW-1133">Transmembrane helix</keyword>
<comment type="caution">
    <text evidence="8">The sequence shown here is derived from an EMBL/GenBank/DDBJ whole genome shotgun (WGS) entry which is preliminary data.</text>
</comment>
<feature type="compositionally biased region" description="Polar residues" evidence="4">
    <location>
        <begin position="147"/>
        <end position="162"/>
    </location>
</feature>
<feature type="region of interest" description="Disordered" evidence="4">
    <location>
        <begin position="126"/>
        <end position="168"/>
    </location>
</feature>
<accession>A0A9D2YMR7</accession>
<comment type="subcellular location">
    <subcellularLocation>
        <location evidence="1">Membrane</location>
    </subcellularLocation>
</comment>
<dbReference type="InterPro" id="IPR036179">
    <property type="entry name" value="Ig-like_dom_sf"/>
</dbReference>
<feature type="chain" id="PRO_5039666196" evidence="6">
    <location>
        <begin position="19"/>
        <end position="267"/>
    </location>
</feature>
<keyword evidence="3 5" id="KW-0472">Membrane</keyword>
<reference evidence="8" key="1">
    <citation type="submission" date="2020-03" db="EMBL/GenBank/DDBJ databases">
        <title>Intra-Species Differences in Population Size shape Life History and Genome Evolution.</title>
        <authorList>
            <person name="Willemsen D."/>
            <person name="Cui R."/>
            <person name="Valenzano D.R."/>
        </authorList>
    </citation>
    <scope>NUCLEOTIDE SEQUENCE</scope>
    <source>
        <strain evidence="8">GRZ</strain>
        <tissue evidence="8">Whole</tissue>
    </source>
</reference>
<evidence type="ECO:0000256" key="3">
    <source>
        <dbReference type="ARBA" id="ARBA00023136"/>
    </source>
</evidence>
<keyword evidence="2 5" id="KW-0812">Transmembrane</keyword>
<dbReference type="EMBL" id="JAAVVJ010000004">
    <property type="protein sequence ID" value="KAF7223739.1"/>
    <property type="molecule type" value="Genomic_DNA"/>
</dbReference>
<evidence type="ECO:0000256" key="2">
    <source>
        <dbReference type="ARBA" id="ARBA00022692"/>
    </source>
</evidence>
<evidence type="ECO:0000256" key="1">
    <source>
        <dbReference type="ARBA" id="ARBA00004370"/>
    </source>
</evidence>
<dbReference type="PANTHER" id="PTHR11860:SF87">
    <property type="entry name" value="CMRF35-LIKE MOLECULE 8"/>
    <property type="match status" value="1"/>
</dbReference>
<dbReference type="OrthoDB" id="8442846at2759"/>
<feature type="signal peptide" evidence="6">
    <location>
        <begin position="1"/>
        <end position="18"/>
    </location>
</feature>
<evidence type="ECO:0000256" key="5">
    <source>
        <dbReference type="SAM" id="Phobius"/>
    </source>
</evidence>
<organism evidence="8 9">
    <name type="scientific">Nothobranchius furzeri</name>
    <name type="common">Turquoise killifish</name>
    <dbReference type="NCBI Taxonomy" id="105023"/>
    <lineage>
        <taxon>Eukaryota</taxon>
        <taxon>Metazoa</taxon>
        <taxon>Chordata</taxon>
        <taxon>Craniata</taxon>
        <taxon>Vertebrata</taxon>
        <taxon>Euteleostomi</taxon>
        <taxon>Actinopterygii</taxon>
        <taxon>Neopterygii</taxon>
        <taxon>Teleostei</taxon>
        <taxon>Neoteleostei</taxon>
        <taxon>Acanthomorphata</taxon>
        <taxon>Ovalentaria</taxon>
        <taxon>Atherinomorphae</taxon>
        <taxon>Cyprinodontiformes</taxon>
        <taxon>Nothobranchiidae</taxon>
        <taxon>Nothobranchius</taxon>
    </lineage>
</organism>
<feature type="transmembrane region" description="Helical" evidence="5">
    <location>
        <begin position="178"/>
        <end position="200"/>
    </location>
</feature>
<sequence>MKSFVVTFCCFSAVCVEASDILEMSGHVGGDVSIPCSSYWNTENRSENTSLYFCKGLCSGENPLIQTEVRSAVTQRGRYGMESDEAGGVFTVTIRRLRRADAGRYRCGIQFDSSHQEVILNVVDASTVPTRPPPSPQTNTKMDEVTRAQSTEASPGTPTLFSSERKSQQKANDLTDTAVVIMVSGCLAVLVCAIIPLIFYRHWRNHAGQDRPSVARAEEDSCDENIASTQVVMSLQSLELEDHPESSIDDNLQYAVIYEGLDPKTVH</sequence>
<keyword evidence="6" id="KW-0732">Signal</keyword>